<dbReference type="Proteomes" id="UP001324380">
    <property type="component" value="Chromosome"/>
</dbReference>
<protein>
    <submittedName>
        <fullName evidence="1">DUF4905 domain-containing protein</fullName>
    </submittedName>
</protein>
<sequence>MTKLLPFINEQFDWPIWRMEIDSLSGILFVELRNSEEKKVAFGAVDLHNGQIFFRDATTPERWLTGVEAAYNGVLLVHNYLSGTGPVHKGLIAIDGTSGKTIWSNYTLAFDHLSVNGPVVYNAQIQPKKLFLADVKTGEILRAYQPVLDTALDNGISVPQMMPAHFLHNLQLTETESYGNTIHYMEHNYYRIVSLHTFFQQKLKQHLYIINIDGAIVYQDLLNSHIQKLQPEAFVVHKNKLIYLKDRSTLIVLNL</sequence>
<dbReference type="InterPro" id="IPR032595">
    <property type="entry name" value="DUF4905"/>
</dbReference>
<gene>
    <name evidence="1" type="ORF">SNE25_12350</name>
</gene>
<evidence type="ECO:0000313" key="2">
    <source>
        <dbReference type="Proteomes" id="UP001324380"/>
    </source>
</evidence>
<dbReference type="SUPFAM" id="SSF50998">
    <property type="entry name" value="Quinoprotein alcohol dehydrogenase-like"/>
    <property type="match status" value="1"/>
</dbReference>
<organism evidence="1 2">
    <name type="scientific">Mucilaginibacter sabulilitoris</name>
    <dbReference type="NCBI Taxonomy" id="1173583"/>
    <lineage>
        <taxon>Bacteria</taxon>
        <taxon>Pseudomonadati</taxon>
        <taxon>Bacteroidota</taxon>
        <taxon>Sphingobacteriia</taxon>
        <taxon>Sphingobacteriales</taxon>
        <taxon>Sphingobacteriaceae</taxon>
        <taxon>Mucilaginibacter</taxon>
    </lineage>
</organism>
<name>A0ABZ0TTR2_9SPHI</name>
<dbReference type="InterPro" id="IPR011047">
    <property type="entry name" value="Quinoprotein_ADH-like_sf"/>
</dbReference>
<dbReference type="EMBL" id="CP139558">
    <property type="protein sequence ID" value="WPU96309.1"/>
    <property type="molecule type" value="Genomic_DNA"/>
</dbReference>
<evidence type="ECO:0000313" key="1">
    <source>
        <dbReference type="EMBL" id="WPU96309.1"/>
    </source>
</evidence>
<dbReference type="RefSeq" id="WP_321565408.1">
    <property type="nucleotide sequence ID" value="NZ_CP139558.1"/>
</dbReference>
<reference evidence="1 2" key="1">
    <citation type="submission" date="2023-11" db="EMBL/GenBank/DDBJ databases">
        <title>Analysis of the Genomes of Mucilaginibacter gossypii cycad 4 and M. sabulilitoris SNA2: microbes with the potential for plant growth promotion.</title>
        <authorList>
            <person name="Hirsch A.M."/>
            <person name="Humm E."/>
            <person name="Rubbi M."/>
            <person name="Del Vecchio G."/>
            <person name="Ha S.M."/>
            <person name="Pellegrini M."/>
            <person name="Gunsalus R.P."/>
        </authorList>
    </citation>
    <scope>NUCLEOTIDE SEQUENCE [LARGE SCALE GENOMIC DNA]</scope>
    <source>
        <strain evidence="1 2">SNA2</strain>
    </source>
</reference>
<accession>A0ABZ0TTR2</accession>
<dbReference type="Pfam" id="PF16248">
    <property type="entry name" value="DUF4905"/>
    <property type="match status" value="1"/>
</dbReference>
<keyword evidence="2" id="KW-1185">Reference proteome</keyword>
<proteinExistence type="predicted"/>